<dbReference type="Pfam" id="PF06396">
    <property type="entry name" value="AGTRAP"/>
    <property type="match status" value="1"/>
</dbReference>
<keyword evidence="7" id="KW-1185">Reference proteome</keyword>
<evidence type="ECO:0000313" key="8">
    <source>
        <dbReference type="RefSeq" id="XP_055863445.1"/>
    </source>
</evidence>
<keyword evidence="4 6" id="KW-0472">Membrane</keyword>
<dbReference type="InterPro" id="IPR009436">
    <property type="entry name" value="AGTRAP"/>
</dbReference>
<dbReference type="GO" id="GO:0038166">
    <property type="term" value="P:angiotensin-activated signaling pathway"/>
    <property type="evidence" value="ECO:0007669"/>
    <property type="project" value="InterPro"/>
</dbReference>
<evidence type="ECO:0000256" key="5">
    <source>
        <dbReference type="SAM" id="MobiDB-lite"/>
    </source>
</evidence>
<feature type="transmembrane region" description="Helical" evidence="6">
    <location>
        <begin position="58"/>
        <end position="80"/>
    </location>
</feature>
<dbReference type="PANTHER" id="PTHR16521:SF3">
    <property type="entry name" value="TYPE-1 ANGIOTENSIN II RECEPTOR-ASSOCIATED PROTEIN"/>
    <property type="match status" value="1"/>
</dbReference>
<comment type="subcellular location">
    <subcellularLocation>
        <location evidence="1">Membrane</location>
        <topology evidence="1">Multi-pass membrane protein</topology>
    </subcellularLocation>
</comment>
<accession>A0A9W2YL89</accession>
<sequence length="182" mass="20255">MPENINSSLVLKVIWMTHFILTSWALFGGWLPTAYFYTHLAVLAFGFWAIVSNESVDAALMFLVTLLFSVINDILCLSLYEPRGYNTFQPIGGSLRNEYRFALGMAITNLLLKPVTAFFLVRIYKSRSLGTDFNSGIPGFVGVGGSNVDSKQETVGPYARPPEHYPYQEPPTYQQTPGTDAP</sequence>
<evidence type="ECO:0000256" key="3">
    <source>
        <dbReference type="ARBA" id="ARBA00022989"/>
    </source>
</evidence>
<keyword evidence="3 6" id="KW-1133">Transmembrane helix</keyword>
<dbReference type="PANTHER" id="PTHR16521">
    <property type="entry name" value="TYPE-1 ANGIOTENSIN II RECEPTOR-ASSOCIATED PROTEIN"/>
    <property type="match status" value="1"/>
</dbReference>
<keyword evidence="2 6" id="KW-0812">Transmembrane</keyword>
<gene>
    <name evidence="8 9" type="primary">LOC106053140</name>
</gene>
<dbReference type="OrthoDB" id="8191171at2759"/>
<protein>
    <submittedName>
        <fullName evidence="8 9">Type-1 angiotensin II receptor-associated protein-like</fullName>
    </submittedName>
</protein>
<organism evidence="7 8">
    <name type="scientific">Biomphalaria glabrata</name>
    <name type="common">Bloodfluke planorb</name>
    <name type="synonym">Freshwater snail</name>
    <dbReference type="NCBI Taxonomy" id="6526"/>
    <lineage>
        <taxon>Eukaryota</taxon>
        <taxon>Metazoa</taxon>
        <taxon>Spiralia</taxon>
        <taxon>Lophotrochozoa</taxon>
        <taxon>Mollusca</taxon>
        <taxon>Gastropoda</taxon>
        <taxon>Heterobranchia</taxon>
        <taxon>Euthyneura</taxon>
        <taxon>Panpulmonata</taxon>
        <taxon>Hygrophila</taxon>
        <taxon>Lymnaeoidea</taxon>
        <taxon>Planorbidae</taxon>
        <taxon>Biomphalaria</taxon>
    </lineage>
</organism>
<feature type="transmembrane region" description="Helical" evidence="6">
    <location>
        <begin position="33"/>
        <end position="51"/>
    </location>
</feature>
<evidence type="ECO:0000313" key="7">
    <source>
        <dbReference type="Proteomes" id="UP001165740"/>
    </source>
</evidence>
<feature type="transmembrane region" description="Helical" evidence="6">
    <location>
        <begin position="9"/>
        <end position="27"/>
    </location>
</feature>
<evidence type="ECO:0000256" key="4">
    <source>
        <dbReference type="ARBA" id="ARBA00023136"/>
    </source>
</evidence>
<evidence type="ECO:0000256" key="2">
    <source>
        <dbReference type="ARBA" id="ARBA00022692"/>
    </source>
</evidence>
<dbReference type="OMA" id="IMNGWAV"/>
<name>A0A9W2YL89_BIOGL</name>
<dbReference type="AlphaFoldDB" id="A0A9W2YL89"/>
<dbReference type="Proteomes" id="UP001165740">
    <property type="component" value="Chromosome 13"/>
</dbReference>
<feature type="compositionally biased region" description="Low complexity" evidence="5">
    <location>
        <begin position="165"/>
        <end position="182"/>
    </location>
</feature>
<proteinExistence type="predicted"/>
<evidence type="ECO:0000256" key="6">
    <source>
        <dbReference type="SAM" id="Phobius"/>
    </source>
</evidence>
<dbReference type="RefSeq" id="XP_055863446.1">
    <property type="nucleotide sequence ID" value="XM_056007471.1"/>
</dbReference>
<dbReference type="RefSeq" id="XP_055863445.1">
    <property type="nucleotide sequence ID" value="XM_056007470.1"/>
</dbReference>
<reference evidence="8 9" key="1">
    <citation type="submission" date="2025-04" db="UniProtKB">
        <authorList>
            <consortium name="RefSeq"/>
        </authorList>
    </citation>
    <scope>IDENTIFICATION</scope>
</reference>
<evidence type="ECO:0000256" key="1">
    <source>
        <dbReference type="ARBA" id="ARBA00004141"/>
    </source>
</evidence>
<feature type="region of interest" description="Disordered" evidence="5">
    <location>
        <begin position="147"/>
        <end position="182"/>
    </location>
</feature>
<feature type="transmembrane region" description="Helical" evidence="6">
    <location>
        <begin position="100"/>
        <end position="121"/>
    </location>
</feature>
<evidence type="ECO:0000313" key="9">
    <source>
        <dbReference type="RefSeq" id="XP_055863446.1"/>
    </source>
</evidence>
<dbReference type="GO" id="GO:0005886">
    <property type="term" value="C:plasma membrane"/>
    <property type="evidence" value="ECO:0007669"/>
    <property type="project" value="TreeGrafter"/>
</dbReference>
<dbReference type="SMART" id="SM00805">
    <property type="entry name" value="AGTRAP"/>
    <property type="match status" value="1"/>
</dbReference>
<dbReference type="GeneID" id="106053140"/>